<evidence type="ECO:0000256" key="1">
    <source>
        <dbReference type="PROSITE-ProRule" id="PRU00409"/>
    </source>
</evidence>
<dbReference type="InterPro" id="IPR011761">
    <property type="entry name" value="ATP-grasp"/>
</dbReference>
<dbReference type="Pfam" id="PF02655">
    <property type="entry name" value="ATP-grasp_3"/>
    <property type="match status" value="1"/>
</dbReference>
<dbReference type="OrthoDB" id="271331at2"/>
<dbReference type="Pfam" id="PF18301">
    <property type="entry name" value="preATP-grasp_3"/>
    <property type="match status" value="1"/>
</dbReference>
<dbReference type="GO" id="GO:0005524">
    <property type="term" value="F:ATP binding"/>
    <property type="evidence" value="ECO:0007669"/>
    <property type="project" value="UniProtKB-UniRule"/>
</dbReference>
<dbReference type="EMBL" id="CP040946">
    <property type="protein sequence ID" value="QDC44102.1"/>
    <property type="molecule type" value="Genomic_DNA"/>
</dbReference>
<dbReference type="GO" id="GO:0046872">
    <property type="term" value="F:metal ion binding"/>
    <property type="evidence" value="ECO:0007669"/>
    <property type="project" value="InterPro"/>
</dbReference>
<dbReference type="Proteomes" id="UP000311008">
    <property type="component" value="Chromosome"/>
</dbReference>
<feature type="domain" description="ATP-grasp" evidence="2">
    <location>
        <begin position="135"/>
        <end position="330"/>
    </location>
</feature>
<dbReference type="KEGG" id="mmec:FIU01_05900"/>
<dbReference type="InterPro" id="IPR040803">
    <property type="entry name" value="MfnD_preATP-grasp"/>
</dbReference>
<keyword evidence="4" id="KW-1185">Reference proteome</keyword>
<dbReference type="Gene3D" id="3.40.50.11770">
    <property type="match status" value="1"/>
</dbReference>
<dbReference type="Gene3D" id="3.30.470.20">
    <property type="entry name" value="ATP-grasp fold, B domain"/>
    <property type="match status" value="1"/>
</dbReference>
<dbReference type="InterPro" id="IPR024710">
    <property type="entry name" value="MfnD"/>
</dbReference>
<keyword evidence="1" id="KW-0067">ATP-binding</keyword>
<name>A0A5B8CS31_9PROT</name>
<dbReference type="PROSITE" id="PS50975">
    <property type="entry name" value="ATP_GRASP"/>
    <property type="match status" value="1"/>
</dbReference>
<sequence length="359" mass="38996">MHNKSRLKIWVCEYVSAGGLAAVPLPASLLQEGLLMRDALLADLQTLGVDCITSHDYRVAAPMNVCSSPIHPSDDAFAYWRALLATDDIDACWIIAPETEGVLYDLQQMVAAAGKIWIGCSAEAIQQTAAKSVMADICQQAGIAVLPYAFLANTSSFVELPWFDLAQASGWVVKPDDGAGCEFTYYFNKVNEVIEFKYKIKINDPALYRRLIVQPYVSGQALSMSVLSTMDRVQVIAGHQQIINIESGAFCFAGAGVNEAVVHLPAMQQLAEQIKLAIPGLVAYWGADMILTADHQWILVEINPRLTTPYIGLSALLSKNPAALIMDTIIQNQLPAVQARASSKISLTKTAPTRKTPSI</sequence>
<keyword evidence="1" id="KW-0547">Nucleotide-binding</keyword>
<evidence type="ECO:0000259" key="2">
    <source>
        <dbReference type="PROSITE" id="PS50975"/>
    </source>
</evidence>
<dbReference type="RefSeq" id="WP_140003439.1">
    <property type="nucleotide sequence ID" value="NZ_CP040946.1"/>
</dbReference>
<gene>
    <name evidence="3" type="ORF">FIU01_05900</name>
</gene>
<reference evidence="4" key="1">
    <citation type="journal article" date="2019" name="ISME J.">
        <title>Evolution in action: habitat transition from sediment to the pelagial leads to genome streamlining in Methylophilaceae.</title>
        <authorList>
            <person name="Salcher M."/>
            <person name="Schaefle D."/>
            <person name="Kaspar M."/>
            <person name="Neuenschwander S.M."/>
            <person name="Ghai R."/>
        </authorList>
    </citation>
    <scope>NUCLEOTIDE SEQUENCE [LARGE SCALE GENOMIC DNA]</scope>
    <source>
        <strain evidence="4">MMS-M-51</strain>
    </source>
</reference>
<evidence type="ECO:0000313" key="3">
    <source>
        <dbReference type="EMBL" id="QDC44102.1"/>
    </source>
</evidence>
<dbReference type="PIRSF" id="PIRSF016766">
    <property type="entry name" value="UCP016766_ATPgrasp"/>
    <property type="match status" value="1"/>
</dbReference>
<dbReference type="SUPFAM" id="SSF56059">
    <property type="entry name" value="Glutathione synthetase ATP-binding domain-like"/>
    <property type="match status" value="1"/>
</dbReference>
<accession>A0A5B8CS31</accession>
<organism evidence="3 4">
    <name type="scientific">Methylophilus medardicus</name>
    <dbReference type="NCBI Taxonomy" id="2588534"/>
    <lineage>
        <taxon>Bacteria</taxon>
        <taxon>Pseudomonadati</taxon>
        <taxon>Pseudomonadota</taxon>
        <taxon>Betaproteobacteria</taxon>
        <taxon>Nitrosomonadales</taxon>
        <taxon>Methylophilaceae</taxon>
        <taxon>Methylophilus</taxon>
    </lineage>
</organism>
<evidence type="ECO:0000313" key="4">
    <source>
        <dbReference type="Proteomes" id="UP000311008"/>
    </source>
</evidence>
<dbReference type="AlphaFoldDB" id="A0A5B8CS31"/>
<protein>
    <submittedName>
        <fullName evidence="3">ATP-grasp domain-containing protein</fullName>
    </submittedName>
</protein>
<dbReference type="InterPro" id="IPR003806">
    <property type="entry name" value="ATP-grasp_PylC-type"/>
</dbReference>
<proteinExistence type="predicted"/>